<reference evidence="2 3" key="1">
    <citation type="submission" date="2017-02" db="EMBL/GenBank/DDBJ databases">
        <title>Paraburkholderia sophoroidis sp. nov. and Paraburkholderia steynii sp. nov. rhizobial symbionts of the fynbos legume Hypocalyptus sophoroides.</title>
        <authorList>
            <person name="Steenkamp E.T."/>
            <person name="Beukes C.W."/>
            <person name="Van Zyl E."/>
            <person name="Avontuur J."/>
            <person name="Chan W.Y."/>
            <person name="Hassen A."/>
            <person name="Palmer M."/>
            <person name="Mthombeni L."/>
            <person name="Phalane F."/>
            <person name="Sereme K."/>
            <person name="Venter S.N."/>
        </authorList>
    </citation>
    <scope>NUCLEOTIDE SEQUENCE [LARGE SCALE GENOMIC DNA]</scope>
    <source>
        <strain evidence="2 3">HC1.1ba</strain>
    </source>
</reference>
<feature type="region of interest" description="Disordered" evidence="1">
    <location>
        <begin position="26"/>
        <end position="47"/>
    </location>
</feature>
<comment type="caution">
    <text evidence="2">The sequence shown here is derived from an EMBL/GenBank/DDBJ whole genome shotgun (WGS) entry which is preliminary data.</text>
</comment>
<evidence type="ECO:0000256" key="1">
    <source>
        <dbReference type="SAM" id="MobiDB-lite"/>
    </source>
</evidence>
<dbReference type="AlphaFoldDB" id="A0A4R0X2Y0"/>
<dbReference type="Proteomes" id="UP000294200">
    <property type="component" value="Unassembled WGS sequence"/>
</dbReference>
<dbReference type="EMBL" id="MWML01000253">
    <property type="protein sequence ID" value="TCG04426.1"/>
    <property type="molecule type" value="Genomic_DNA"/>
</dbReference>
<gene>
    <name evidence="2" type="ORF">BZM27_41000</name>
</gene>
<evidence type="ECO:0000313" key="2">
    <source>
        <dbReference type="EMBL" id="TCG04426.1"/>
    </source>
</evidence>
<name>A0A4R0X2Y0_9BURK</name>
<evidence type="ECO:0000313" key="3">
    <source>
        <dbReference type="Proteomes" id="UP000294200"/>
    </source>
</evidence>
<sequence>MHHHFTIWLNAAVAEGTPTAMRARPLSADRLAPAHARGQPSDDRRSDRIDLCMEHATGAFREWPQNVDK</sequence>
<keyword evidence="3" id="KW-1185">Reference proteome</keyword>
<accession>A0A4R0X2Y0</accession>
<organism evidence="2 3">
    <name type="scientific">Paraburkholderia steynii</name>
    <dbReference type="NCBI Taxonomy" id="1245441"/>
    <lineage>
        <taxon>Bacteria</taxon>
        <taxon>Pseudomonadati</taxon>
        <taxon>Pseudomonadota</taxon>
        <taxon>Betaproteobacteria</taxon>
        <taxon>Burkholderiales</taxon>
        <taxon>Burkholderiaceae</taxon>
        <taxon>Paraburkholderia</taxon>
    </lineage>
</organism>
<protein>
    <submittedName>
        <fullName evidence="2">Uncharacterized protein</fullName>
    </submittedName>
</protein>
<proteinExistence type="predicted"/>